<evidence type="ECO:0000256" key="12">
    <source>
        <dbReference type="RuleBase" id="RU003557"/>
    </source>
</evidence>
<evidence type="ECO:0000256" key="10">
    <source>
        <dbReference type="ARBA" id="ARBA00023315"/>
    </source>
</evidence>
<dbReference type="STRING" id="461836.A0A0L0DGB2"/>
<organism evidence="15 16">
    <name type="scientific">Thecamonas trahens ATCC 50062</name>
    <dbReference type="NCBI Taxonomy" id="461836"/>
    <lineage>
        <taxon>Eukaryota</taxon>
        <taxon>Apusozoa</taxon>
        <taxon>Apusomonadida</taxon>
        <taxon>Apusomonadidae</taxon>
        <taxon>Thecamonas</taxon>
    </lineage>
</organism>
<gene>
    <name evidence="15" type="ORF">AMSG_07385</name>
</gene>
<evidence type="ECO:0000256" key="4">
    <source>
        <dbReference type="ARBA" id="ARBA00012705"/>
    </source>
</evidence>
<dbReference type="InterPro" id="IPR016039">
    <property type="entry name" value="Thiolase-like"/>
</dbReference>
<evidence type="ECO:0000256" key="8">
    <source>
        <dbReference type="ARBA" id="ARBA00022958"/>
    </source>
</evidence>
<feature type="active site" description="Acyl-thioester intermediate" evidence="11">
    <location>
        <position position="90"/>
    </location>
</feature>
<accession>A0A0L0DGB2</accession>
<evidence type="ECO:0000256" key="9">
    <source>
        <dbReference type="ARBA" id="ARBA00023128"/>
    </source>
</evidence>
<dbReference type="AlphaFoldDB" id="A0A0L0DGB2"/>
<feature type="active site" description="Proton acceptor" evidence="11">
    <location>
        <position position="340"/>
    </location>
</feature>
<feature type="domain" description="Thiolase C-terminal" evidence="14">
    <location>
        <begin position="262"/>
        <end position="383"/>
    </location>
</feature>
<dbReference type="PIRSF" id="PIRSF000429">
    <property type="entry name" value="Ac-CoA_Ac_transf"/>
    <property type="match status" value="1"/>
</dbReference>
<dbReference type="PROSITE" id="PS00099">
    <property type="entry name" value="THIOLASE_3"/>
    <property type="match status" value="1"/>
</dbReference>
<evidence type="ECO:0000256" key="1">
    <source>
        <dbReference type="ARBA" id="ARBA00004173"/>
    </source>
</evidence>
<evidence type="ECO:0000256" key="5">
    <source>
        <dbReference type="ARBA" id="ARBA00022679"/>
    </source>
</evidence>
<dbReference type="SUPFAM" id="SSF53901">
    <property type="entry name" value="Thiolase-like"/>
    <property type="match status" value="2"/>
</dbReference>
<dbReference type="InterPro" id="IPR020610">
    <property type="entry name" value="Thiolase_AS"/>
</dbReference>
<protein>
    <recommendedName>
        <fullName evidence="4">acetyl-CoA C-acetyltransferase</fullName>
        <ecNumber evidence="4">2.3.1.9</ecNumber>
    </recommendedName>
</protein>
<dbReference type="GO" id="GO:0046872">
    <property type="term" value="F:metal ion binding"/>
    <property type="evidence" value="ECO:0007669"/>
    <property type="project" value="UniProtKB-KW"/>
</dbReference>
<feature type="domain" description="Thiolase N-terminal" evidence="13">
    <location>
        <begin position="6"/>
        <end position="253"/>
    </location>
</feature>
<dbReference type="PANTHER" id="PTHR18919:SF156">
    <property type="entry name" value="ACETYL-COA ACETYLTRANSFERASE, MITOCHONDRIAL"/>
    <property type="match status" value="1"/>
</dbReference>
<dbReference type="GeneID" id="25566314"/>
<comment type="similarity">
    <text evidence="2 12">Belongs to the thiolase-like superfamily. Thiolase family.</text>
</comment>
<dbReference type="GO" id="GO:0003985">
    <property type="term" value="F:acetyl-CoA C-acetyltransferase activity"/>
    <property type="evidence" value="ECO:0007669"/>
    <property type="project" value="UniProtKB-EC"/>
</dbReference>
<proteinExistence type="inferred from homology"/>
<dbReference type="InterPro" id="IPR020617">
    <property type="entry name" value="Thiolase_C"/>
</dbReference>
<evidence type="ECO:0000256" key="2">
    <source>
        <dbReference type="ARBA" id="ARBA00010982"/>
    </source>
</evidence>
<dbReference type="PROSITE" id="PS00098">
    <property type="entry name" value="THIOLASE_1"/>
    <property type="match status" value="1"/>
</dbReference>
<dbReference type="CDD" id="cd00751">
    <property type="entry name" value="thiolase"/>
    <property type="match status" value="1"/>
</dbReference>
<comment type="subunit">
    <text evidence="3">Homotetramer.</text>
</comment>
<feature type="active site" description="Proton acceptor" evidence="11">
    <location>
        <position position="370"/>
    </location>
</feature>
<evidence type="ECO:0000313" key="15">
    <source>
        <dbReference type="EMBL" id="KNC51369.1"/>
    </source>
</evidence>
<evidence type="ECO:0000256" key="6">
    <source>
        <dbReference type="ARBA" id="ARBA00022723"/>
    </source>
</evidence>
<evidence type="ECO:0000256" key="7">
    <source>
        <dbReference type="ARBA" id="ARBA00022946"/>
    </source>
</evidence>
<evidence type="ECO:0000259" key="13">
    <source>
        <dbReference type="Pfam" id="PF00108"/>
    </source>
</evidence>
<dbReference type="PANTHER" id="PTHR18919">
    <property type="entry name" value="ACETYL-COA C-ACYLTRANSFERASE"/>
    <property type="match status" value="1"/>
</dbReference>
<dbReference type="EMBL" id="GL349466">
    <property type="protein sequence ID" value="KNC51369.1"/>
    <property type="molecule type" value="Genomic_DNA"/>
</dbReference>
<dbReference type="Proteomes" id="UP000054408">
    <property type="component" value="Unassembled WGS sequence"/>
</dbReference>
<keyword evidence="8" id="KW-0630">Potassium</keyword>
<dbReference type="RefSeq" id="XP_013756287.1">
    <property type="nucleotide sequence ID" value="XM_013900833.1"/>
</dbReference>
<dbReference type="Gene3D" id="3.40.47.10">
    <property type="match status" value="1"/>
</dbReference>
<dbReference type="EC" id="2.3.1.9" evidence="4"/>
<dbReference type="InterPro" id="IPR020616">
    <property type="entry name" value="Thiolase_N"/>
</dbReference>
<keyword evidence="10 12" id="KW-0012">Acyltransferase</keyword>
<evidence type="ECO:0000256" key="11">
    <source>
        <dbReference type="PIRSR" id="PIRSR000429-1"/>
    </source>
</evidence>
<keyword evidence="9" id="KW-0496">Mitochondrion</keyword>
<dbReference type="NCBIfam" id="TIGR01930">
    <property type="entry name" value="AcCoA-C-Actrans"/>
    <property type="match status" value="1"/>
</dbReference>
<keyword evidence="5 12" id="KW-0808">Transferase</keyword>
<dbReference type="InterPro" id="IPR020615">
    <property type="entry name" value="Thiolase_acyl_enz_int_AS"/>
</dbReference>
<dbReference type="PROSITE" id="PS00737">
    <property type="entry name" value="THIOLASE_2"/>
    <property type="match status" value="1"/>
</dbReference>
<dbReference type="Pfam" id="PF00108">
    <property type="entry name" value="Thiolase_N"/>
    <property type="match status" value="1"/>
</dbReference>
<dbReference type="InterPro" id="IPR002155">
    <property type="entry name" value="Thiolase"/>
</dbReference>
<dbReference type="Pfam" id="PF02803">
    <property type="entry name" value="Thiolase_C"/>
    <property type="match status" value="1"/>
</dbReference>
<evidence type="ECO:0000259" key="14">
    <source>
        <dbReference type="Pfam" id="PF02803"/>
    </source>
</evidence>
<dbReference type="OMA" id="SMGTFGE"/>
<dbReference type="eggNOG" id="KOG1390">
    <property type="taxonomic scope" value="Eukaryota"/>
</dbReference>
<comment type="subcellular location">
    <subcellularLocation>
        <location evidence="1">Mitochondrion</location>
    </subcellularLocation>
</comment>
<keyword evidence="16" id="KW-1185">Reference proteome</keyword>
<evidence type="ECO:0000256" key="3">
    <source>
        <dbReference type="ARBA" id="ARBA00011881"/>
    </source>
</evidence>
<dbReference type="GO" id="GO:0005739">
    <property type="term" value="C:mitochondrion"/>
    <property type="evidence" value="ECO:0007669"/>
    <property type="project" value="UniProtKB-SubCell"/>
</dbReference>
<dbReference type="OrthoDB" id="5404651at2759"/>
<sequence length="386" mass="38785">MASNKVCIVGYARTAMGGLSGSLASQTAPELGAVAIKGALERAGVAAEAVQEVYMGHVLSAGVGQAPAKQAALKAGILPSVPCTSVNKVCSSGMKAIHVAAASILIGQSDLVVAGGMESMTGAPFLLPAATRGGLRYGNSELRDSCASDGLTDPYGDQAMGCLAEECAEEHGISLVRACPRGCRRGVFADEIVPVVIKSRKGETVVDADDEPARFNPAKFPSLRTVFKRDGTVTAGNASTISDGAAAVILASEAKAAELGLTVYATIEGMGDASQDPAKFTTSPAHAIPVACKRAGIELADADLVEINEAFAVVALANMALLGLDDAKVNIYGGAVSIGHPLGCSGARIVVTLLNALIREGKSVGIAGICNGGGGASALVIKRPAA</sequence>
<dbReference type="GO" id="GO:0006635">
    <property type="term" value="P:fatty acid beta-oxidation"/>
    <property type="evidence" value="ECO:0007669"/>
    <property type="project" value="TreeGrafter"/>
</dbReference>
<name>A0A0L0DGB2_THETB</name>
<evidence type="ECO:0000313" key="16">
    <source>
        <dbReference type="Proteomes" id="UP000054408"/>
    </source>
</evidence>
<keyword evidence="7" id="KW-0809">Transit peptide</keyword>
<reference evidence="15 16" key="1">
    <citation type="submission" date="2010-05" db="EMBL/GenBank/DDBJ databases">
        <title>The Genome Sequence of Thecamonas trahens ATCC 50062.</title>
        <authorList>
            <consortium name="The Broad Institute Genome Sequencing Platform"/>
            <person name="Russ C."/>
            <person name="Cuomo C."/>
            <person name="Shea T."/>
            <person name="Young S.K."/>
            <person name="Zeng Q."/>
            <person name="Koehrsen M."/>
            <person name="Haas B."/>
            <person name="Borodovsky M."/>
            <person name="Guigo R."/>
            <person name="Alvarado L."/>
            <person name="Berlin A."/>
            <person name="Bochicchio J."/>
            <person name="Borenstein D."/>
            <person name="Chapman S."/>
            <person name="Chen Z."/>
            <person name="Freedman E."/>
            <person name="Gellesch M."/>
            <person name="Goldberg J."/>
            <person name="Griggs A."/>
            <person name="Gujja S."/>
            <person name="Heilman E."/>
            <person name="Heiman D."/>
            <person name="Hepburn T."/>
            <person name="Howarth C."/>
            <person name="Jen D."/>
            <person name="Larson L."/>
            <person name="Mehta T."/>
            <person name="Park D."/>
            <person name="Pearson M."/>
            <person name="Roberts A."/>
            <person name="Saif S."/>
            <person name="Shenoy N."/>
            <person name="Sisk P."/>
            <person name="Stolte C."/>
            <person name="Sykes S."/>
            <person name="Thomson T."/>
            <person name="Walk T."/>
            <person name="White J."/>
            <person name="Yandava C."/>
            <person name="Burger G."/>
            <person name="Gray M.W."/>
            <person name="Holland P.W.H."/>
            <person name="King N."/>
            <person name="Lang F.B.F."/>
            <person name="Roger A.J."/>
            <person name="Ruiz-Trillo I."/>
            <person name="Lander E."/>
            <person name="Nusbaum C."/>
        </authorList>
    </citation>
    <scope>NUCLEOTIDE SEQUENCE [LARGE SCALE GENOMIC DNA]</scope>
    <source>
        <strain evidence="15 16">ATCC 50062</strain>
    </source>
</reference>
<keyword evidence="6" id="KW-0479">Metal-binding</keyword>
<dbReference type="InterPro" id="IPR020613">
    <property type="entry name" value="Thiolase_CS"/>
</dbReference>